<dbReference type="InterPro" id="IPR042099">
    <property type="entry name" value="ANL_N_sf"/>
</dbReference>
<comment type="caution">
    <text evidence="6">The sequence shown here is derived from an EMBL/GenBank/DDBJ whole genome shotgun (WGS) entry which is preliminary data.</text>
</comment>
<proteinExistence type="inferred from homology"/>
<dbReference type="PANTHER" id="PTHR44845">
    <property type="entry name" value="CARRIER DOMAIN-CONTAINING PROTEIN"/>
    <property type="match status" value="1"/>
</dbReference>
<gene>
    <name evidence="6" type="ORF">K0T92_24520</name>
</gene>
<dbReference type="Gene3D" id="3.30.300.30">
    <property type="match status" value="1"/>
</dbReference>
<dbReference type="PRINTS" id="PR00154">
    <property type="entry name" value="AMPBINDING"/>
</dbReference>
<dbReference type="RefSeq" id="WP_219875264.1">
    <property type="nucleotide sequence ID" value="NZ_JAHZIJ010000067.1"/>
</dbReference>
<feature type="non-terminal residue" evidence="6">
    <location>
        <position position="307"/>
    </location>
</feature>
<dbReference type="InterPro" id="IPR020459">
    <property type="entry name" value="AMP-binding"/>
</dbReference>
<protein>
    <submittedName>
        <fullName evidence="6">Amino acid adenylation domain-containing protein</fullName>
    </submittedName>
</protein>
<evidence type="ECO:0000256" key="1">
    <source>
        <dbReference type="ARBA" id="ARBA00006432"/>
    </source>
</evidence>
<dbReference type="Gene3D" id="3.40.50.12780">
    <property type="entry name" value="N-terminal domain of ligase-like"/>
    <property type="match status" value="1"/>
</dbReference>
<evidence type="ECO:0000256" key="3">
    <source>
        <dbReference type="ARBA" id="ARBA00022553"/>
    </source>
</evidence>
<evidence type="ECO:0000256" key="2">
    <source>
        <dbReference type="ARBA" id="ARBA00022450"/>
    </source>
</evidence>
<keyword evidence="4" id="KW-0045">Antibiotic biosynthesis</keyword>
<dbReference type="CDD" id="cd05930">
    <property type="entry name" value="A_NRPS"/>
    <property type="match status" value="1"/>
</dbReference>
<dbReference type="InterPro" id="IPR045851">
    <property type="entry name" value="AMP-bd_C_sf"/>
</dbReference>
<dbReference type="InterPro" id="IPR000873">
    <property type="entry name" value="AMP-dep_synth/lig_dom"/>
</dbReference>
<comment type="similarity">
    <text evidence="1">Belongs to the ATP-dependent AMP-binding enzyme family.</text>
</comment>
<dbReference type="SUPFAM" id="SSF56801">
    <property type="entry name" value="Acetyl-CoA synthetase-like"/>
    <property type="match status" value="1"/>
</dbReference>
<dbReference type="InterPro" id="IPR010071">
    <property type="entry name" value="AA_adenyl_dom"/>
</dbReference>
<evidence type="ECO:0000313" key="7">
    <source>
        <dbReference type="Proteomes" id="UP000812277"/>
    </source>
</evidence>
<dbReference type="PANTHER" id="PTHR44845:SF7">
    <property type="entry name" value="PLIPASTATIN SYNTHASE SUBUNIT D"/>
    <property type="match status" value="1"/>
</dbReference>
<name>A0ABS7DFD7_9BACL</name>
<evidence type="ECO:0000256" key="4">
    <source>
        <dbReference type="ARBA" id="ARBA00023194"/>
    </source>
</evidence>
<feature type="domain" description="AMP-dependent synthetase/ligase" evidence="5">
    <location>
        <begin position="15"/>
        <end position="232"/>
    </location>
</feature>
<evidence type="ECO:0000259" key="5">
    <source>
        <dbReference type="Pfam" id="PF00501"/>
    </source>
</evidence>
<dbReference type="PROSITE" id="PS00455">
    <property type="entry name" value="AMP_BINDING"/>
    <property type="match status" value="1"/>
</dbReference>
<dbReference type="InterPro" id="IPR020845">
    <property type="entry name" value="AMP-binding_CS"/>
</dbReference>
<keyword evidence="7" id="KW-1185">Reference proteome</keyword>
<dbReference type="NCBIfam" id="TIGR01733">
    <property type="entry name" value="AA-adenyl-dom"/>
    <property type="match status" value="1"/>
</dbReference>
<feature type="non-terminal residue" evidence="6">
    <location>
        <position position="1"/>
    </location>
</feature>
<sequence length="307" mass="34176">DERGRAGSGAPLAQLSTADNLAYIIYTSGSTGLPKGVMVEHRSLMNRLYWMQKQYPLTGDDVILQKTPYTFDVSVWELLWWMLSGASLCLLGPGGEKDPQQIRDAIVRYRVTTMHFVPSMLTAFLHACPSGLSSLKQVFASGEALVIKQVNEFKELLYKPYNTRLANLYGPTEATIDVSYFDCDQAAKPGIIPIGKPIDNTQLYVLDGRQEVQPIGVPGELYIGGAGLARGYVNRAELTEEKFIANPYRPGERMYRTGDLARWQPDGTVEYLGRIDHQVKIRGYRIELGEIEAQLLKVEGVKEAAVL</sequence>
<keyword evidence="2" id="KW-0596">Phosphopantetheine</keyword>
<reference evidence="6 7" key="1">
    <citation type="submission" date="2021-07" db="EMBL/GenBank/DDBJ databases">
        <title>Paenibacillus radiodurans sp. nov., isolated from the southeastern edge of Tengger Desert.</title>
        <authorList>
            <person name="Zhang G."/>
        </authorList>
    </citation>
    <scope>NUCLEOTIDE SEQUENCE [LARGE SCALE GENOMIC DNA]</scope>
    <source>
        <strain evidence="6 7">DT7-4</strain>
    </source>
</reference>
<accession>A0ABS7DFD7</accession>
<evidence type="ECO:0000313" key="6">
    <source>
        <dbReference type="EMBL" id="MBW7477878.1"/>
    </source>
</evidence>
<dbReference type="Proteomes" id="UP000812277">
    <property type="component" value="Unassembled WGS sequence"/>
</dbReference>
<keyword evidence="3" id="KW-0597">Phosphoprotein</keyword>
<dbReference type="EMBL" id="JAHZIJ010000067">
    <property type="protein sequence ID" value="MBW7477878.1"/>
    <property type="molecule type" value="Genomic_DNA"/>
</dbReference>
<organism evidence="6 7">
    <name type="scientific">Paenibacillus oenotherae</name>
    <dbReference type="NCBI Taxonomy" id="1435645"/>
    <lineage>
        <taxon>Bacteria</taxon>
        <taxon>Bacillati</taxon>
        <taxon>Bacillota</taxon>
        <taxon>Bacilli</taxon>
        <taxon>Bacillales</taxon>
        <taxon>Paenibacillaceae</taxon>
        <taxon>Paenibacillus</taxon>
    </lineage>
</organism>
<dbReference type="Pfam" id="PF00501">
    <property type="entry name" value="AMP-binding"/>
    <property type="match status" value="1"/>
</dbReference>